<dbReference type="PROSITE" id="PS01305">
    <property type="entry name" value="MOAA_NIFB_PQQE"/>
    <property type="match status" value="1"/>
</dbReference>
<reference evidence="14 15" key="1">
    <citation type="journal article" date="2010" name="BMC Genomics">
        <title>Comparative genomics and proteomics of Helicobacter mustelae, an ulcerogenic and carcinogenic gastric pathogen.</title>
        <authorList>
            <person name="O'Toole P.W."/>
            <person name="Snelling W.J."/>
            <person name="Canchaya C."/>
            <person name="Forde B.M."/>
            <person name="Hardie K.R."/>
            <person name="Josenhans C."/>
            <person name="Graham R.L.J."/>
            <person name="McMullan G."/>
            <person name="Parkhill J."/>
            <person name="Belda E."/>
            <person name="Bentley S.D."/>
        </authorList>
    </citation>
    <scope>NUCLEOTIDE SEQUENCE [LARGE SCALE GENOMIC DNA]</scope>
    <source>
        <strain evidence="15">ATCC 43772 / LMG 18044 / NCTC 12198 / 12198</strain>
    </source>
</reference>
<feature type="binding site" evidence="12">
    <location>
        <position position="249"/>
    </location>
    <ligand>
        <name>[4Fe-4S] cluster</name>
        <dbReference type="ChEBI" id="CHEBI:49883"/>
        <label>2</label>
        <note>4Fe-4S-substrate</note>
    </ligand>
</feature>
<dbReference type="RefSeq" id="WP_013022950.1">
    <property type="nucleotide sequence ID" value="NC_013949.1"/>
</dbReference>
<name>D3UH94_HELM1</name>
<dbReference type="CDD" id="cd01335">
    <property type="entry name" value="Radical_SAM"/>
    <property type="match status" value="1"/>
</dbReference>
<dbReference type="UniPathway" id="UPA00344"/>
<dbReference type="NCBIfam" id="NF001199">
    <property type="entry name" value="PRK00164.2-1"/>
    <property type="match status" value="1"/>
</dbReference>
<dbReference type="HAMAP" id="MF_01225_B">
    <property type="entry name" value="MoaA_B"/>
    <property type="match status" value="1"/>
</dbReference>
<dbReference type="InterPro" id="IPR013483">
    <property type="entry name" value="MoaA"/>
</dbReference>
<evidence type="ECO:0000313" key="15">
    <source>
        <dbReference type="Proteomes" id="UP000001522"/>
    </source>
</evidence>
<keyword evidence="2 12" id="KW-0004">4Fe-4S</keyword>
<dbReference type="Pfam" id="PF06463">
    <property type="entry name" value="Mob_synth_C"/>
    <property type="match status" value="1"/>
</dbReference>
<dbReference type="SUPFAM" id="SSF102114">
    <property type="entry name" value="Radical SAM enzymes"/>
    <property type="match status" value="1"/>
</dbReference>
<dbReference type="InterPro" id="IPR058240">
    <property type="entry name" value="rSAM_sf"/>
</dbReference>
<evidence type="ECO:0000256" key="7">
    <source>
        <dbReference type="ARBA" id="ARBA00023014"/>
    </source>
</evidence>
<dbReference type="CDD" id="cd21117">
    <property type="entry name" value="Twitch_MoaA"/>
    <property type="match status" value="1"/>
</dbReference>
<dbReference type="InterPro" id="IPR010505">
    <property type="entry name" value="MoaA_twitch"/>
</dbReference>
<feature type="binding site" evidence="12">
    <location>
        <position position="155"/>
    </location>
    <ligand>
        <name>GTP</name>
        <dbReference type="ChEBI" id="CHEBI:37565"/>
    </ligand>
</feature>
<dbReference type="SFLD" id="SFLDG01386">
    <property type="entry name" value="main_SPASM_domain-containing"/>
    <property type="match status" value="1"/>
</dbReference>
<dbReference type="AlphaFoldDB" id="D3UH94"/>
<proteinExistence type="inferred from homology"/>
<evidence type="ECO:0000256" key="3">
    <source>
        <dbReference type="ARBA" id="ARBA00022691"/>
    </source>
</evidence>
<keyword evidence="10 12" id="KW-0456">Lyase</keyword>
<dbReference type="InterPro" id="IPR000385">
    <property type="entry name" value="MoaA_NifB_PqqE_Fe-S-bd_CS"/>
</dbReference>
<dbReference type="SMART" id="SM00729">
    <property type="entry name" value="Elp3"/>
    <property type="match status" value="1"/>
</dbReference>
<keyword evidence="9 12" id="KW-0501">Molybdenum cofactor biosynthesis</keyword>
<evidence type="ECO:0000259" key="13">
    <source>
        <dbReference type="PROSITE" id="PS51918"/>
    </source>
</evidence>
<evidence type="ECO:0000256" key="5">
    <source>
        <dbReference type="ARBA" id="ARBA00022741"/>
    </source>
</evidence>
<evidence type="ECO:0000256" key="8">
    <source>
        <dbReference type="ARBA" id="ARBA00023134"/>
    </source>
</evidence>
<feature type="binding site" evidence="12">
    <location>
        <position position="21"/>
    </location>
    <ligand>
        <name>[4Fe-4S] cluster</name>
        <dbReference type="ChEBI" id="CHEBI:49883"/>
        <label>1</label>
        <note>4Fe-4S-S-AdoMet</note>
    </ligand>
</feature>
<keyword evidence="7 12" id="KW-0411">Iron-sulfur</keyword>
<feature type="binding site" evidence="12">
    <location>
        <position position="68"/>
    </location>
    <ligand>
        <name>S-adenosyl-L-methionine</name>
        <dbReference type="ChEBI" id="CHEBI:59789"/>
    </ligand>
</feature>
<evidence type="ECO:0000256" key="2">
    <source>
        <dbReference type="ARBA" id="ARBA00022485"/>
    </source>
</evidence>
<keyword evidence="6 12" id="KW-0408">Iron</keyword>
<keyword evidence="5 12" id="KW-0547">Nucleotide-binding</keyword>
<dbReference type="PANTHER" id="PTHR22960:SF0">
    <property type="entry name" value="MOLYBDENUM COFACTOR BIOSYNTHESIS PROTEIN 1"/>
    <property type="match status" value="1"/>
</dbReference>
<comment type="subunit">
    <text evidence="12">Monomer and homodimer.</text>
</comment>
<feature type="binding site" evidence="12">
    <location>
        <position position="119"/>
    </location>
    <ligand>
        <name>S-adenosyl-L-methionine</name>
        <dbReference type="ChEBI" id="CHEBI:59789"/>
    </ligand>
</feature>
<feature type="binding site" evidence="12">
    <location>
        <position position="28"/>
    </location>
    <ligand>
        <name>[4Fe-4S] cluster</name>
        <dbReference type="ChEBI" id="CHEBI:49883"/>
        <label>1</label>
        <note>4Fe-4S-S-AdoMet</note>
    </ligand>
</feature>
<dbReference type="SFLD" id="SFLDG01383">
    <property type="entry name" value="cyclic_pyranopterin_phosphate"/>
    <property type="match status" value="1"/>
</dbReference>
<dbReference type="GO" id="GO:0006777">
    <property type="term" value="P:Mo-molybdopterin cofactor biosynthetic process"/>
    <property type="evidence" value="ECO:0007669"/>
    <property type="project" value="UniProtKB-UniRule"/>
</dbReference>
<feature type="binding site" evidence="12">
    <location>
        <position position="266"/>
    </location>
    <ligand>
        <name>[4Fe-4S] cluster</name>
        <dbReference type="ChEBI" id="CHEBI:49883"/>
        <label>2</label>
        <note>4Fe-4S-substrate</note>
    </ligand>
</feature>
<comment type="function">
    <text evidence="12">Catalyzes the cyclization of GTP to (8S)-3',8-cyclo-7,8-dihydroguanosine 5'-triphosphate.</text>
</comment>
<dbReference type="SFLD" id="SFLDG01067">
    <property type="entry name" value="SPASM/twitch_domain_containing"/>
    <property type="match status" value="1"/>
</dbReference>
<dbReference type="InterPro" id="IPR007197">
    <property type="entry name" value="rSAM"/>
</dbReference>
<feature type="binding site" evidence="12">
    <location>
        <position position="252"/>
    </location>
    <ligand>
        <name>[4Fe-4S] cluster</name>
        <dbReference type="ChEBI" id="CHEBI:49883"/>
        <label>2</label>
        <note>4Fe-4S-substrate</note>
    </ligand>
</feature>
<dbReference type="EMBL" id="FN555004">
    <property type="protein sequence ID" value="CBG39866.1"/>
    <property type="molecule type" value="Genomic_DNA"/>
</dbReference>
<dbReference type="GO" id="GO:0061798">
    <property type="term" value="F:GTP 3',8'-cyclase activity"/>
    <property type="evidence" value="ECO:0007669"/>
    <property type="project" value="UniProtKB-UniRule"/>
</dbReference>
<comment type="similarity">
    <text evidence="12">Belongs to the radical SAM superfamily. MoaA family.</text>
</comment>
<dbReference type="InterPro" id="IPR013785">
    <property type="entry name" value="Aldolase_TIM"/>
</dbReference>
<dbReference type="InterPro" id="IPR006638">
    <property type="entry name" value="Elp3/MiaA/NifB-like_rSAM"/>
</dbReference>
<feature type="binding site" evidence="12">
    <location>
        <position position="189"/>
    </location>
    <ligand>
        <name>S-adenosyl-L-methionine</name>
        <dbReference type="ChEBI" id="CHEBI:59789"/>
    </ligand>
</feature>
<dbReference type="NCBIfam" id="TIGR02666">
    <property type="entry name" value="moaA"/>
    <property type="match status" value="1"/>
</dbReference>
<keyword evidence="8 12" id="KW-0342">GTP-binding</keyword>
<evidence type="ECO:0000256" key="9">
    <source>
        <dbReference type="ARBA" id="ARBA00023150"/>
    </source>
</evidence>
<dbReference type="PANTHER" id="PTHR22960">
    <property type="entry name" value="MOLYBDOPTERIN COFACTOR SYNTHESIS PROTEIN A"/>
    <property type="match status" value="1"/>
</dbReference>
<accession>D3UH94</accession>
<dbReference type="STRING" id="679897.HMU06050"/>
<comment type="pathway">
    <text evidence="12">Cofactor biosynthesis; molybdopterin biosynthesis.</text>
</comment>
<keyword evidence="3 12" id="KW-0949">S-adenosyl-L-methionine</keyword>
<dbReference type="GO" id="GO:1904047">
    <property type="term" value="F:S-adenosyl-L-methionine binding"/>
    <property type="evidence" value="ECO:0007669"/>
    <property type="project" value="UniProtKB-UniRule"/>
</dbReference>
<keyword evidence="4 12" id="KW-0479">Metal-binding</keyword>
<feature type="binding site" evidence="12">
    <location>
        <position position="14"/>
    </location>
    <ligand>
        <name>GTP</name>
        <dbReference type="ChEBI" id="CHEBI:37565"/>
    </ligand>
</feature>
<dbReference type="PROSITE" id="PS51918">
    <property type="entry name" value="RADICAL_SAM"/>
    <property type="match status" value="1"/>
</dbReference>
<evidence type="ECO:0000256" key="4">
    <source>
        <dbReference type="ARBA" id="ARBA00022723"/>
    </source>
</evidence>
<feature type="domain" description="Radical SAM core" evidence="13">
    <location>
        <begin position="5"/>
        <end position="217"/>
    </location>
</feature>
<evidence type="ECO:0000313" key="14">
    <source>
        <dbReference type="EMBL" id="CBG39866.1"/>
    </source>
</evidence>
<organism evidence="14 15">
    <name type="scientific">Helicobacter mustelae (strain ATCC 43772 / CCUG 25715 / CIP 103759 / LMG 18044 / NCTC 12198 / R85-136P)</name>
    <name type="common">Campylobacter mustelae</name>
    <dbReference type="NCBI Taxonomy" id="679897"/>
    <lineage>
        <taxon>Bacteria</taxon>
        <taxon>Pseudomonadati</taxon>
        <taxon>Campylobacterota</taxon>
        <taxon>Epsilonproteobacteria</taxon>
        <taxon>Campylobacterales</taxon>
        <taxon>Helicobacteraceae</taxon>
        <taxon>Helicobacter</taxon>
    </lineage>
</organism>
<gene>
    <name evidence="12 14" type="primary">moaA</name>
    <name evidence="14" type="ordered locus">HMU06050</name>
</gene>
<dbReference type="KEGG" id="hms:HMU06050"/>
<evidence type="ECO:0000256" key="12">
    <source>
        <dbReference type="HAMAP-Rule" id="MF_01225"/>
    </source>
</evidence>
<comment type="catalytic activity">
    <reaction evidence="11 12">
        <text>GTP + AH2 + S-adenosyl-L-methionine = (8S)-3',8-cyclo-7,8-dihydroguanosine 5'-triphosphate + 5'-deoxyadenosine + L-methionine + A + H(+)</text>
        <dbReference type="Rhea" id="RHEA:49576"/>
        <dbReference type="ChEBI" id="CHEBI:13193"/>
        <dbReference type="ChEBI" id="CHEBI:15378"/>
        <dbReference type="ChEBI" id="CHEBI:17319"/>
        <dbReference type="ChEBI" id="CHEBI:17499"/>
        <dbReference type="ChEBI" id="CHEBI:37565"/>
        <dbReference type="ChEBI" id="CHEBI:57844"/>
        <dbReference type="ChEBI" id="CHEBI:59789"/>
        <dbReference type="ChEBI" id="CHEBI:131766"/>
        <dbReference type="EC" id="4.1.99.22"/>
    </reaction>
</comment>
<dbReference type="InterPro" id="IPR050105">
    <property type="entry name" value="MoCo_biosynth_MoaA/MoaC"/>
</dbReference>
<comment type="cofactor">
    <cofactor evidence="12">
        <name>[4Fe-4S] cluster</name>
        <dbReference type="ChEBI" id="CHEBI:49883"/>
    </cofactor>
    <text evidence="12">Binds 2 [4Fe-4S] clusters. Binds 1 [4Fe-4S] cluster coordinated with 3 cysteines and an exchangeable S-adenosyl-L-methionine and 1 [4Fe-4S] cluster coordinated with 3 cysteines and the GTP-derived substrate.</text>
</comment>
<evidence type="ECO:0000256" key="11">
    <source>
        <dbReference type="ARBA" id="ARBA00048697"/>
    </source>
</evidence>
<dbReference type="Pfam" id="PF04055">
    <property type="entry name" value="Radical_SAM"/>
    <property type="match status" value="1"/>
</dbReference>
<dbReference type="GO" id="GO:0046872">
    <property type="term" value="F:metal ion binding"/>
    <property type="evidence" value="ECO:0007669"/>
    <property type="project" value="UniProtKB-KW"/>
</dbReference>
<feature type="binding site" evidence="12">
    <location>
        <position position="27"/>
    </location>
    <ligand>
        <name>S-adenosyl-L-methionine</name>
        <dbReference type="ChEBI" id="CHEBI:59789"/>
    </ligand>
</feature>
<dbReference type="GO" id="GO:0051539">
    <property type="term" value="F:4 iron, 4 sulfur cluster binding"/>
    <property type="evidence" value="ECO:0007669"/>
    <property type="project" value="UniProtKB-UniRule"/>
</dbReference>
<keyword evidence="15" id="KW-1185">Reference proteome</keyword>
<protein>
    <recommendedName>
        <fullName evidence="1 12">GTP 3',8-cyclase</fullName>
        <ecNumber evidence="1 12">4.1.99.22</ecNumber>
    </recommendedName>
    <alternativeName>
        <fullName evidence="12">Molybdenum cofactor biosynthesis protein A</fullName>
    </alternativeName>
</protein>
<dbReference type="Gene3D" id="3.20.20.70">
    <property type="entry name" value="Aldolase class I"/>
    <property type="match status" value="1"/>
</dbReference>
<evidence type="ECO:0000256" key="10">
    <source>
        <dbReference type="ARBA" id="ARBA00023239"/>
    </source>
</evidence>
<evidence type="ECO:0000256" key="6">
    <source>
        <dbReference type="ARBA" id="ARBA00023004"/>
    </source>
</evidence>
<feature type="binding site" evidence="12">
    <location>
        <begin position="254"/>
        <end position="256"/>
    </location>
    <ligand>
        <name>GTP</name>
        <dbReference type="ChEBI" id="CHEBI:37565"/>
    </ligand>
</feature>
<dbReference type="eggNOG" id="COG2896">
    <property type="taxonomic scope" value="Bacteria"/>
</dbReference>
<dbReference type="GO" id="GO:0061799">
    <property type="term" value="F:cyclic pyranopterin monophosphate synthase activity"/>
    <property type="evidence" value="ECO:0007669"/>
    <property type="project" value="TreeGrafter"/>
</dbReference>
<dbReference type="SFLD" id="SFLDS00029">
    <property type="entry name" value="Radical_SAM"/>
    <property type="match status" value="1"/>
</dbReference>
<evidence type="ECO:0000256" key="1">
    <source>
        <dbReference type="ARBA" id="ARBA00012167"/>
    </source>
</evidence>
<dbReference type="GO" id="GO:0005525">
    <property type="term" value="F:GTP binding"/>
    <property type="evidence" value="ECO:0007669"/>
    <property type="project" value="UniProtKB-UniRule"/>
</dbReference>
<feature type="binding site" evidence="12">
    <location>
        <position position="25"/>
    </location>
    <ligand>
        <name>[4Fe-4S] cluster</name>
        <dbReference type="ChEBI" id="CHEBI:49883"/>
        <label>1</label>
        <note>4Fe-4S-S-AdoMet</note>
    </ligand>
</feature>
<dbReference type="EC" id="4.1.99.22" evidence="1 12"/>
<feature type="binding site" evidence="12">
    <location>
        <position position="64"/>
    </location>
    <ligand>
        <name>GTP</name>
        <dbReference type="ChEBI" id="CHEBI:37565"/>
    </ligand>
</feature>
<dbReference type="Proteomes" id="UP000001522">
    <property type="component" value="Chromosome"/>
</dbReference>
<dbReference type="InterPro" id="IPR040064">
    <property type="entry name" value="MoaA-like"/>
</dbReference>
<dbReference type="HOGENOM" id="CLU_009273_0_1_7"/>
<feature type="binding site" evidence="12">
    <location>
        <position position="95"/>
    </location>
    <ligand>
        <name>GTP</name>
        <dbReference type="ChEBI" id="CHEBI:37565"/>
    </ligand>
</feature>
<sequence>MLRDTFGRKIDTIRVSVTKQCNFRCQYCMPNTPFDMPDKEEYVPLENVLEFLKVGINQGIKKIRITGGEPLLRQDLPDFIAALRAYSKEVELALTTNAFLLAKSAKTLKEAGLDRINISLDSLKQERVMQISKRDGLHNVVHGIDEAIACGFRVKINSVILRGVNDGEILDLLEYAKNKGISIRYIEYMENVHANAQIAGISEKEILERIAKKYPFTPLQEQIIGPAKLYQCQDGYVFGIIAPHNDDFCKSCNRIRLTADGILCPCLYYQDSVDAKEALLSKNPKKMQKILEQAIYNKPEKNQWDGRMEEDKISPRAFYHTGG</sequence>